<name>A0A0E0FGM1_ORYNI</name>
<dbReference type="Proteomes" id="UP000006591">
    <property type="component" value="Chromosome 1"/>
</dbReference>
<protein>
    <submittedName>
        <fullName evidence="1">Uncharacterized protein</fullName>
    </submittedName>
</protein>
<proteinExistence type="predicted"/>
<reference evidence="1" key="2">
    <citation type="submission" date="2018-04" db="EMBL/GenBank/DDBJ databases">
        <title>OnivRS2 (Oryza nivara Reference Sequence Version 2).</title>
        <authorList>
            <person name="Zhang J."/>
            <person name="Kudrna D."/>
            <person name="Lee S."/>
            <person name="Talag J."/>
            <person name="Rajasekar S."/>
            <person name="Welchert J."/>
            <person name="Hsing Y.-I."/>
            <person name="Wing R.A."/>
        </authorList>
    </citation>
    <scope>NUCLEOTIDE SEQUENCE [LARGE SCALE GENOMIC DNA]</scope>
</reference>
<reference evidence="1" key="1">
    <citation type="submission" date="2015-04" db="UniProtKB">
        <authorList>
            <consortium name="EnsemblPlants"/>
        </authorList>
    </citation>
    <scope>IDENTIFICATION</scope>
    <source>
        <strain evidence="1">SL10</strain>
    </source>
</reference>
<evidence type="ECO:0000313" key="1">
    <source>
        <dbReference type="EnsemblPlants" id="ONIVA01G04450.1"/>
    </source>
</evidence>
<organism evidence="1">
    <name type="scientific">Oryza nivara</name>
    <name type="common">Indian wild rice</name>
    <name type="synonym">Oryza sativa f. spontanea</name>
    <dbReference type="NCBI Taxonomy" id="4536"/>
    <lineage>
        <taxon>Eukaryota</taxon>
        <taxon>Viridiplantae</taxon>
        <taxon>Streptophyta</taxon>
        <taxon>Embryophyta</taxon>
        <taxon>Tracheophyta</taxon>
        <taxon>Spermatophyta</taxon>
        <taxon>Magnoliopsida</taxon>
        <taxon>Liliopsida</taxon>
        <taxon>Poales</taxon>
        <taxon>Poaceae</taxon>
        <taxon>BOP clade</taxon>
        <taxon>Oryzoideae</taxon>
        <taxon>Oryzeae</taxon>
        <taxon>Oryzinae</taxon>
        <taxon>Oryza</taxon>
    </lineage>
</organism>
<dbReference type="Gramene" id="ONIVA01G04450.1">
    <property type="protein sequence ID" value="ONIVA01G04450.1"/>
    <property type="gene ID" value="ONIVA01G04450"/>
</dbReference>
<evidence type="ECO:0000313" key="2">
    <source>
        <dbReference type="Proteomes" id="UP000006591"/>
    </source>
</evidence>
<dbReference type="EnsemblPlants" id="ONIVA01G04450.1">
    <property type="protein sequence ID" value="ONIVA01G04450.1"/>
    <property type="gene ID" value="ONIVA01G04450"/>
</dbReference>
<keyword evidence="2" id="KW-1185">Reference proteome</keyword>
<accession>A0A0E0FGM1</accession>
<dbReference type="HOGENOM" id="CLU_2201207_0_0_1"/>
<sequence length="108" mass="11871">MDGCVMLGCSITMNGDSKKAGAENIRLKIQLDNCSVVNSLTFEFQKGQAFRIQGMSIIAQRASCTEGLSKGRSQESVRADEHCQLSIAALHPHHISVEIRRLRKAKGR</sequence>
<dbReference type="AlphaFoldDB" id="A0A0E0FGM1"/>